<organism evidence="1 2">
    <name type="scientific">Caloramator mitchellensis</name>
    <dbReference type="NCBI Taxonomy" id="908809"/>
    <lineage>
        <taxon>Bacteria</taxon>
        <taxon>Bacillati</taxon>
        <taxon>Bacillota</taxon>
        <taxon>Clostridia</taxon>
        <taxon>Eubacteriales</taxon>
        <taxon>Clostridiaceae</taxon>
        <taxon>Caloramator</taxon>
    </lineage>
</organism>
<dbReference type="InterPro" id="IPR018841">
    <property type="entry name" value="DUF2442"/>
</dbReference>
<keyword evidence="2" id="KW-1185">Reference proteome</keyword>
<dbReference type="OrthoDB" id="162796at2"/>
<dbReference type="STRING" id="908809.ABG79_00425"/>
<protein>
    <recommendedName>
        <fullName evidence="3">DUF2442 domain-containing protein</fullName>
    </recommendedName>
</protein>
<dbReference type="InterPro" id="IPR036782">
    <property type="entry name" value="NE0471-like_N"/>
</dbReference>
<proteinExistence type="predicted"/>
<sequence length="110" mass="13038">MNSYRLPKEVEKYYEEGTKKIINVLATDDYSLIITFDNNEKRIFNMSDKLYGVFEFLRDINNFKRVFIDESGNIAWDKNPNLDSSVNWNNRIDICNDSIYIHSKPINSED</sequence>
<dbReference type="Gene3D" id="3.30.2020.10">
    <property type="entry name" value="NE0471-like N-terminal domain"/>
    <property type="match status" value="1"/>
</dbReference>
<dbReference type="RefSeq" id="WP_057976641.1">
    <property type="nucleotide sequence ID" value="NZ_LKHP01000002.1"/>
</dbReference>
<evidence type="ECO:0008006" key="3">
    <source>
        <dbReference type="Google" id="ProtNLM"/>
    </source>
</evidence>
<dbReference type="Pfam" id="PF10387">
    <property type="entry name" value="DUF2442"/>
    <property type="match status" value="1"/>
</dbReference>
<gene>
    <name evidence="1" type="ORF">ABG79_00425</name>
</gene>
<comment type="caution">
    <text evidence="1">The sequence shown here is derived from an EMBL/GenBank/DDBJ whole genome shotgun (WGS) entry which is preliminary data.</text>
</comment>
<dbReference type="Proteomes" id="UP000052015">
    <property type="component" value="Unassembled WGS sequence"/>
</dbReference>
<dbReference type="SUPFAM" id="SSF143880">
    <property type="entry name" value="NE0471 N-terminal domain-like"/>
    <property type="match status" value="1"/>
</dbReference>
<evidence type="ECO:0000313" key="1">
    <source>
        <dbReference type="EMBL" id="KRQ87624.1"/>
    </source>
</evidence>
<accession>A0A0R3JVR8</accession>
<dbReference type="AlphaFoldDB" id="A0A0R3JVR8"/>
<dbReference type="EMBL" id="LKHP01000002">
    <property type="protein sequence ID" value="KRQ87624.1"/>
    <property type="molecule type" value="Genomic_DNA"/>
</dbReference>
<reference evidence="1 2" key="1">
    <citation type="submission" date="2015-09" db="EMBL/GenBank/DDBJ databases">
        <title>Draft genome sequence of a Caloramator mitchellensis, a moderate thermophile from the Great Artesian Basin of Australia.</title>
        <authorList>
            <person name="Patel B.K."/>
        </authorList>
    </citation>
    <scope>NUCLEOTIDE SEQUENCE [LARGE SCALE GENOMIC DNA]</scope>
    <source>
        <strain evidence="1 2">VF08</strain>
    </source>
</reference>
<name>A0A0R3JVR8_CALMK</name>
<evidence type="ECO:0000313" key="2">
    <source>
        <dbReference type="Proteomes" id="UP000052015"/>
    </source>
</evidence>